<accession>A0AC34GTA5</accession>
<protein>
    <submittedName>
        <fullName evidence="2">Fatty acid hydroxylase domain-containing protein</fullName>
    </submittedName>
</protein>
<organism evidence="1 2">
    <name type="scientific">Panagrolaimus sp. ES5</name>
    <dbReference type="NCBI Taxonomy" id="591445"/>
    <lineage>
        <taxon>Eukaryota</taxon>
        <taxon>Metazoa</taxon>
        <taxon>Ecdysozoa</taxon>
        <taxon>Nematoda</taxon>
        <taxon>Chromadorea</taxon>
        <taxon>Rhabditida</taxon>
        <taxon>Tylenchina</taxon>
        <taxon>Panagrolaimomorpha</taxon>
        <taxon>Panagrolaimoidea</taxon>
        <taxon>Panagrolaimidae</taxon>
        <taxon>Panagrolaimus</taxon>
    </lineage>
</organism>
<evidence type="ECO:0000313" key="2">
    <source>
        <dbReference type="WBParaSite" id="ES5_v2.g8052.t1"/>
    </source>
</evidence>
<proteinExistence type="predicted"/>
<dbReference type="WBParaSite" id="ES5_v2.g8052.t1">
    <property type="protein sequence ID" value="ES5_v2.g8052.t1"/>
    <property type="gene ID" value="ES5_v2.g8052"/>
</dbReference>
<evidence type="ECO:0000313" key="1">
    <source>
        <dbReference type="Proteomes" id="UP000887579"/>
    </source>
</evidence>
<sequence length="889" mass="101798">MASIIGKLQNELTFKNLRTMFYIVTPNETTFSRVEDVPDYFEKARPWFLLLVFMEFIVGRLTDKSHYALNDTITSMNAGILSLLPKIGGRTMSLTLYTYIYENYRFFDVPIDSIWMWIFAFLSHDLAYYLAHRAIHEAGIFWSFHQMHHSSEYYNLSTALRQGCIQELGTIFFESLQSFVTPPPLFLAHKYLNTLYQFWIHTEVIPKLGPLEYFLNTPSHHRVHHGRNPYCIDKNYAGVLIIWDKIFGTFEPERDAEKPVYGLITNVKSFDALWLQFFEFKAIGWDKGWMKNKKGEDRFPGIWNKIKCVVAPPGWFRGLPTKQFFWWRCMEDPGKGIPKIEKNVVRYSQPLNLYETLYVVVLFLTSFGCSTEFYPHRNEMSWQLFFAYSAYLVSNIQSVGYFLDKRPIAIPLDILRLTVTCIYCILQTFLKLDCPICLDIISKADTFMRTDGMTERFSHDLNIVVVAPHSEHDSRISLMQSKYPGIRIVKESHQEPLWGWLRVGHHDGLIFDRCGRLAKHVRIPRQSAEISQELFNTLRTILTGHPCGFCNYDAASERRIQINMNYRATPTPQVFAPQITAYVVPHPKTWKGSQEGGNQIVPQGSKDIRQNANANGNAIGNANGIENGRITSVQADYGNNGKSNGKIYAQQQQPGVFGQEEEVFTEIKAPKTGSAKMNGNDNGKFVPTTSSTPISNLNPKPIEPLYSDDAEVAQAPSEYYDYLSEWTTPNPPQNVQIPKPTSPSSAWPTKMPSIKDRIVSPCAGYTDDICYQQAKSTCCLDEHQGEPTSGTDKFSQCCYQKFVESEVGKDPCCSYSYSHSQWKSVHELCLPHVFVDLSNIKVKTVVPGTSVTTDFHFGQTNRWKFECKYGGHVPQYSYFEDDEESIIAE</sequence>
<dbReference type="Proteomes" id="UP000887579">
    <property type="component" value="Unplaced"/>
</dbReference>
<reference evidence="2" key="1">
    <citation type="submission" date="2022-11" db="UniProtKB">
        <authorList>
            <consortium name="WormBaseParasite"/>
        </authorList>
    </citation>
    <scope>IDENTIFICATION</scope>
</reference>
<name>A0AC34GTA5_9BILA</name>